<protein>
    <submittedName>
        <fullName evidence="1">Uncharacterized protein</fullName>
    </submittedName>
</protein>
<reference evidence="1" key="1">
    <citation type="submission" date="2024-09" db="EMBL/GenBank/DDBJ databases">
        <title>Black Yeasts Isolated from many extreme environments.</title>
        <authorList>
            <person name="Coleine C."/>
            <person name="Stajich J.E."/>
            <person name="Selbmann L."/>
        </authorList>
    </citation>
    <scope>NUCLEOTIDE SEQUENCE</scope>
    <source>
        <strain evidence="1">CCFEE 5737</strain>
    </source>
</reference>
<dbReference type="Proteomes" id="UP001186974">
    <property type="component" value="Unassembled WGS sequence"/>
</dbReference>
<gene>
    <name evidence="1" type="ORF">LTS18_013808</name>
</gene>
<evidence type="ECO:0000313" key="1">
    <source>
        <dbReference type="EMBL" id="KAK3080719.1"/>
    </source>
</evidence>
<comment type="caution">
    <text evidence="1">The sequence shown here is derived from an EMBL/GenBank/DDBJ whole genome shotgun (WGS) entry which is preliminary data.</text>
</comment>
<sequence length="480" mass="53401">MHNIYHSTEYVLTSILLGFLFGYDSGIITSTISFPHFKEYFSNPDDTVTGGIVSSFQGGAILGTIIIMFSGDFLGRKRSIAFGSVVSCLGCAIQAAAANMTMLIIGRFIAGVAVGQLTSVIPLYAGELSEAKYRGLLSGLLQFMLSWGFFVAQWLGYGCSFVDGAFQWRFPLAFQCIPSVILIGGIWFLQESPRWLMEKDRHEDALAALQKLHGDGTPERAEYIQLEYQEIRDVIAAEREHNKISWFAIFRRPSWRRRLLLGCGVQAFGPLSGINVINYYGPRIYESLGISNQTSLMIIGISGALSIVYCAVGLLALDKVGRVKPLIVSAAFLGGALVVNAALSQYFDPSNQNLLRAMVAMNFVFSLFYTPLGIISWVYPAEIFPVDIRQQGNAISTFTNWTINLVFAQFSPGALTDIGFRYFYVFFVFNLIAMLCYIFFYPETKGKTLEEMDELFGDTYVQDALVLKDKETVVEVNEKV</sequence>
<organism evidence="1 2">
    <name type="scientific">Coniosporium uncinatum</name>
    <dbReference type="NCBI Taxonomy" id="93489"/>
    <lineage>
        <taxon>Eukaryota</taxon>
        <taxon>Fungi</taxon>
        <taxon>Dikarya</taxon>
        <taxon>Ascomycota</taxon>
        <taxon>Pezizomycotina</taxon>
        <taxon>Dothideomycetes</taxon>
        <taxon>Dothideomycetes incertae sedis</taxon>
        <taxon>Coniosporium</taxon>
    </lineage>
</organism>
<keyword evidence="2" id="KW-1185">Reference proteome</keyword>
<proteinExistence type="predicted"/>
<accession>A0ACC3DVH0</accession>
<name>A0ACC3DVH0_9PEZI</name>
<evidence type="ECO:0000313" key="2">
    <source>
        <dbReference type="Proteomes" id="UP001186974"/>
    </source>
</evidence>
<dbReference type="EMBL" id="JAWDJW010000432">
    <property type="protein sequence ID" value="KAK3080719.1"/>
    <property type="molecule type" value="Genomic_DNA"/>
</dbReference>